<dbReference type="Gene3D" id="1.20.120.520">
    <property type="entry name" value="nmb1532 protein domain like"/>
    <property type="match status" value="3"/>
</dbReference>
<dbReference type="Pfam" id="PF01814">
    <property type="entry name" value="Hemerythrin"/>
    <property type="match status" value="2"/>
</dbReference>
<keyword evidence="3" id="KW-1185">Reference proteome</keyword>
<gene>
    <name evidence="2" type="ORF">HID58_019247</name>
</gene>
<proteinExistence type="predicted"/>
<evidence type="ECO:0000259" key="1">
    <source>
        <dbReference type="Pfam" id="PF01814"/>
    </source>
</evidence>
<feature type="domain" description="Hemerythrin-like" evidence="1">
    <location>
        <begin position="53"/>
        <end position="178"/>
    </location>
</feature>
<evidence type="ECO:0000313" key="2">
    <source>
        <dbReference type="EMBL" id="KAH0926991.1"/>
    </source>
</evidence>
<organism evidence="2 3">
    <name type="scientific">Brassica napus</name>
    <name type="common">Rape</name>
    <dbReference type="NCBI Taxonomy" id="3708"/>
    <lineage>
        <taxon>Eukaryota</taxon>
        <taxon>Viridiplantae</taxon>
        <taxon>Streptophyta</taxon>
        <taxon>Embryophyta</taxon>
        <taxon>Tracheophyta</taxon>
        <taxon>Spermatophyta</taxon>
        <taxon>Magnoliopsida</taxon>
        <taxon>eudicotyledons</taxon>
        <taxon>Gunneridae</taxon>
        <taxon>Pentapetalae</taxon>
        <taxon>rosids</taxon>
        <taxon>malvids</taxon>
        <taxon>Brassicales</taxon>
        <taxon>Brassicaceae</taxon>
        <taxon>Brassiceae</taxon>
        <taxon>Brassica</taxon>
    </lineage>
</organism>
<dbReference type="EMBL" id="JAGKQM010000005">
    <property type="protein sequence ID" value="KAH0926991.1"/>
    <property type="molecule type" value="Genomic_DNA"/>
</dbReference>
<protein>
    <recommendedName>
        <fullName evidence="1">Hemerythrin-like domain-containing protein</fullName>
    </recommendedName>
</protein>
<dbReference type="PANTHER" id="PTHR39966">
    <property type="entry name" value="BLL2471 PROTEIN-RELATED"/>
    <property type="match status" value="1"/>
</dbReference>
<dbReference type="Proteomes" id="UP000824890">
    <property type="component" value="Unassembled WGS sequence"/>
</dbReference>
<dbReference type="CDD" id="cd12108">
    <property type="entry name" value="Hr-like"/>
    <property type="match status" value="3"/>
</dbReference>
<dbReference type="InterPro" id="IPR012312">
    <property type="entry name" value="Hemerythrin-like"/>
</dbReference>
<evidence type="ECO:0000313" key="3">
    <source>
        <dbReference type="Proteomes" id="UP000824890"/>
    </source>
</evidence>
<accession>A0ABQ8DEX8</accession>
<reference evidence="2 3" key="1">
    <citation type="submission" date="2021-05" db="EMBL/GenBank/DDBJ databases">
        <title>Genome Assembly of Synthetic Allotetraploid Brassica napus Reveals Homoeologous Exchanges between Subgenomes.</title>
        <authorList>
            <person name="Davis J.T."/>
        </authorList>
    </citation>
    <scope>NUCLEOTIDE SEQUENCE [LARGE SCALE GENOMIC DNA]</scope>
    <source>
        <strain evidence="3">cv. Da-Ae</strain>
        <tissue evidence="2">Seedling</tissue>
    </source>
</reference>
<dbReference type="PANTHER" id="PTHR39966:SF1">
    <property type="entry name" value="HEMERYTHRIN-LIKE DOMAIN-CONTAINING PROTEIN"/>
    <property type="match status" value="1"/>
</dbReference>
<comment type="caution">
    <text evidence="2">The sequence shown here is derived from an EMBL/GenBank/DDBJ whole genome shotgun (WGS) entry which is preliminary data.</text>
</comment>
<name>A0ABQ8DEX8_BRANA</name>
<feature type="domain" description="Hemerythrin-like" evidence="1">
    <location>
        <begin position="307"/>
        <end position="441"/>
    </location>
</feature>
<sequence length="924" mass="103779">MATPLPDFEAARGGGGGVASSSTTVLTSSVPSSAASTFTEDAEEISPILIFLFFHKAVCSELESLHRLALEFATGHHVDLRLLRERYRFLRSIYKHHCNAEDEVIFSALDIRVKNVAQTYSLEHQGEGTLFDHLFELLNSATEIDESYRRELASSTGALKTSVSQHLAKEQKQVFPLLIEKFKHEEQAYIVWRFLCSIPVNMLAVFLPWLASSISIDESKEMQMCLSKIVPGEKLLQQVIFTWLGGKSDTMASRGVEDSSFQCCLDSSSSMLPCKTSRAQCPCEGSKAGKRKYPELTEYEAPDAPMHPIDEIKIWHKSINKEMKEIADEARKIQLSGDFSDLSAFDERLQYIAEVCIFHSLAEDKIIFPAVDGEFSFSEEHDEEENQFNEFRCLIEKIKSAGASSTSAAEFYTKLCSHADQIMETIQRHFHNEEIQVLPLARKNFSFKRQQEILYQSLCIMPLRLIERVLPWLTASLTEDEAKNFLKNLQAGAPKSDAALVTLFSGWACKGRKAGECLSPKANGSCPAKTLSNIEEVYLQSCNACVSLPCPSRSIKACCQHQDKRPAKRTVVSSCGQNATPHSSEVANGNGRSCCVPDLGVNSDCLGLGSLPAAKSMRSSSLNSAAPALNSSLFGWEMDSNSFDTGHAERPVATIFKFHKAISKDLEFLDVESGKLIDCDETFIRQFIGRFHLLWGFYKAHSNAEDDILFPALESKETLHNVSHSYTLDHKHEEKLFGDIYSVLTELSVLHEKLQTDSMVEDTTQTDIVQADIDSGDCKKKYNELATKLQGMCKSIKITLDQHIFLEELELWPLFDKHFSIQEQDKIVGRIIGTTGAEVLQSMLPWVTSALSEDEQNRMMDTWKQATKNTMFDEWLNECWKGSPDSSSMERAKPSLHRGLHLQPLHMSNLWKITRRYGGLFRYA</sequence>